<dbReference type="GeneID" id="28815575"/>
<organism evidence="2 3">
    <name type="scientific">Mollisia scopiformis</name>
    <name type="common">Conifer needle endophyte fungus</name>
    <name type="synonym">Phialocephala scopiformis</name>
    <dbReference type="NCBI Taxonomy" id="149040"/>
    <lineage>
        <taxon>Eukaryota</taxon>
        <taxon>Fungi</taxon>
        <taxon>Dikarya</taxon>
        <taxon>Ascomycota</taxon>
        <taxon>Pezizomycotina</taxon>
        <taxon>Leotiomycetes</taxon>
        <taxon>Helotiales</taxon>
        <taxon>Mollisiaceae</taxon>
        <taxon>Mollisia</taxon>
    </lineage>
</organism>
<keyword evidence="3" id="KW-1185">Reference proteome</keyword>
<evidence type="ECO:0000313" key="3">
    <source>
        <dbReference type="Proteomes" id="UP000070700"/>
    </source>
</evidence>
<proteinExistence type="predicted"/>
<dbReference type="AlphaFoldDB" id="A0A194WXU4"/>
<dbReference type="InParanoid" id="A0A194WXU4"/>
<dbReference type="EMBL" id="KQ947424">
    <property type="protein sequence ID" value="KUJ12504.1"/>
    <property type="molecule type" value="Genomic_DNA"/>
</dbReference>
<dbReference type="RefSeq" id="XP_018066859.1">
    <property type="nucleotide sequence ID" value="XM_018205849.1"/>
</dbReference>
<evidence type="ECO:0000256" key="1">
    <source>
        <dbReference type="SAM" id="MobiDB-lite"/>
    </source>
</evidence>
<protein>
    <submittedName>
        <fullName evidence="2">Uncharacterized protein</fullName>
    </submittedName>
</protein>
<sequence length="232" mass="26099">MLSLAYSGSFVCSRLLNHPPSFKFHSHGRSLLRSISLSTTRREYHRLLQLSRASFQASLARPSSVFRPITPLRRSNAFSTTSRRAEEGNKEDYKRVASSANSGSDNIIPFVGLLLLILGGVAGYAMGSNGTGSPAAPPSQNMTQRPMLKCWKEHCRQHQQAERHRQFLALYKSYPYTELDVQVATVMEPVLMNEMRSKVQETSVRIRETLEAARRRNEAPVEMSKSQPKSQS</sequence>
<dbReference type="Proteomes" id="UP000070700">
    <property type="component" value="Unassembled WGS sequence"/>
</dbReference>
<dbReference type="KEGG" id="psco:LY89DRAFT_209156"/>
<name>A0A194WXU4_MOLSC</name>
<accession>A0A194WXU4</accession>
<evidence type="ECO:0000313" key="2">
    <source>
        <dbReference type="EMBL" id="KUJ12504.1"/>
    </source>
</evidence>
<reference evidence="2 3" key="1">
    <citation type="submission" date="2015-10" db="EMBL/GenBank/DDBJ databases">
        <title>Full genome of DAOMC 229536 Phialocephala scopiformis, a fungal endophyte of spruce producing the potent anti-insectan compound rugulosin.</title>
        <authorList>
            <consortium name="DOE Joint Genome Institute"/>
            <person name="Walker A.K."/>
            <person name="Frasz S.L."/>
            <person name="Seifert K.A."/>
            <person name="Miller J.D."/>
            <person name="Mondo S.J."/>
            <person name="Labutti K."/>
            <person name="Lipzen A."/>
            <person name="Dockter R."/>
            <person name="Kennedy M."/>
            <person name="Grigoriev I.V."/>
            <person name="Spatafora J.W."/>
        </authorList>
    </citation>
    <scope>NUCLEOTIDE SEQUENCE [LARGE SCALE GENOMIC DNA]</scope>
    <source>
        <strain evidence="2 3">CBS 120377</strain>
    </source>
</reference>
<gene>
    <name evidence="2" type="ORF">LY89DRAFT_209156</name>
</gene>
<feature type="region of interest" description="Disordered" evidence="1">
    <location>
        <begin position="211"/>
        <end position="232"/>
    </location>
</feature>